<evidence type="ECO:0000256" key="4">
    <source>
        <dbReference type="PROSITE-ProRule" id="PRU01024"/>
    </source>
</evidence>
<dbReference type="Proteomes" id="UP000022910">
    <property type="component" value="Unassembled WGS sequence"/>
</dbReference>
<comment type="similarity">
    <text evidence="4">Belongs to the class I-like SAM-binding methyltransferase superfamily. RNA M5U methyltransferase family.</text>
</comment>
<dbReference type="GO" id="GO:0032259">
    <property type="term" value="P:methylation"/>
    <property type="evidence" value="ECO:0007669"/>
    <property type="project" value="UniProtKB-KW"/>
</dbReference>
<dbReference type="SMR" id="A0A015JE77"/>
<feature type="binding site" evidence="4">
    <location>
        <position position="444"/>
    </location>
    <ligand>
        <name>S-adenosyl-L-methionine</name>
        <dbReference type="ChEBI" id="CHEBI:59789"/>
    </ligand>
</feature>
<dbReference type="Gene3D" id="3.40.50.150">
    <property type="entry name" value="Vaccinia Virus protein VP39"/>
    <property type="match status" value="1"/>
</dbReference>
<feature type="binding site" evidence="4">
    <location>
        <position position="495"/>
    </location>
    <ligand>
        <name>S-adenosyl-L-methionine</name>
        <dbReference type="ChEBI" id="CHEBI:59789"/>
    </ligand>
</feature>
<evidence type="ECO:0000313" key="7">
    <source>
        <dbReference type="Proteomes" id="UP000022910"/>
    </source>
</evidence>
<dbReference type="OMA" id="TPLWNMP"/>
<dbReference type="CDD" id="cd02440">
    <property type="entry name" value="AdoMet_MTases"/>
    <property type="match status" value="1"/>
</dbReference>
<organism evidence="6 7">
    <name type="scientific">Rhizophagus irregularis (strain DAOM 197198w)</name>
    <name type="common">Glomus intraradices</name>
    <dbReference type="NCBI Taxonomy" id="1432141"/>
    <lineage>
        <taxon>Eukaryota</taxon>
        <taxon>Fungi</taxon>
        <taxon>Fungi incertae sedis</taxon>
        <taxon>Mucoromycota</taxon>
        <taxon>Glomeromycotina</taxon>
        <taxon>Glomeromycetes</taxon>
        <taxon>Glomerales</taxon>
        <taxon>Glomeraceae</taxon>
        <taxon>Rhizophagus</taxon>
    </lineage>
</organism>
<evidence type="ECO:0000256" key="1">
    <source>
        <dbReference type="ARBA" id="ARBA00022603"/>
    </source>
</evidence>
<dbReference type="OrthoDB" id="10250660at2759"/>
<dbReference type="InterPro" id="IPR010280">
    <property type="entry name" value="U5_MeTrfase_fam"/>
</dbReference>
<dbReference type="EMBL" id="JEMT01022399">
    <property type="protein sequence ID" value="EXX65320.1"/>
    <property type="molecule type" value="Genomic_DNA"/>
</dbReference>
<dbReference type="AlphaFoldDB" id="A0A015JE77"/>
<dbReference type="GO" id="GO:0006396">
    <property type="term" value="P:RNA processing"/>
    <property type="evidence" value="ECO:0007669"/>
    <property type="project" value="InterPro"/>
</dbReference>
<keyword evidence="2 4" id="KW-0808">Transferase</keyword>
<dbReference type="InterPro" id="IPR012677">
    <property type="entry name" value="Nucleotide-bd_a/b_plait_sf"/>
</dbReference>
<keyword evidence="7" id="KW-1185">Reference proteome</keyword>
<comment type="caution">
    <text evidence="4">Lacks conserved residue(s) required for the propagation of feature annotation.</text>
</comment>
<evidence type="ECO:0000256" key="5">
    <source>
        <dbReference type="SAM" id="MobiDB-lite"/>
    </source>
</evidence>
<evidence type="ECO:0000256" key="3">
    <source>
        <dbReference type="ARBA" id="ARBA00022691"/>
    </source>
</evidence>
<comment type="caution">
    <text evidence="6">The sequence shown here is derived from an EMBL/GenBank/DDBJ whole genome shotgun (WGS) entry which is preliminary data.</text>
</comment>
<dbReference type="InterPro" id="IPR035979">
    <property type="entry name" value="RBD_domain_sf"/>
</dbReference>
<dbReference type="Gene3D" id="2.40.50.1070">
    <property type="match status" value="1"/>
</dbReference>
<keyword evidence="1 4" id="KW-0489">Methyltransferase</keyword>
<gene>
    <name evidence="6" type="ORF">RirG_134380</name>
</gene>
<dbReference type="STRING" id="1432141.A0A015JE77"/>
<dbReference type="PANTHER" id="PTHR45904">
    <property type="entry name" value="TRNA (URACIL-5-)-METHYLTRANSFERASE"/>
    <property type="match status" value="1"/>
</dbReference>
<feature type="region of interest" description="Disordered" evidence="5">
    <location>
        <begin position="579"/>
        <end position="611"/>
    </location>
</feature>
<protein>
    <submittedName>
        <fullName evidence="6">Trm2p</fullName>
    </submittedName>
</protein>
<dbReference type="PROSITE" id="PS51687">
    <property type="entry name" value="SAM_MT_RNA_M5U"/>
    <property type="match status" value="1"/>
</dbReference>
<feature type="active site" description="Nucleophile" evidence="4">
    <location>
        <position position="523"/>
    </location>
</feature>
<keyword evidence="3 4" id="KW-0949">S-adenosyl-L-methionine</keyword>
<name>A0A015JE77_RHIIW</name>
<dbReference type="SUPFAM" id="SSF53335">
    <property type="entry name" value="S-adenosyl-L-methionine-dependent methyltransferases"/>
    <property type="match status" value="1"/>
</dbReference>
<proteinExistence type="inferred from homology"/>
<dbReference type="Pfam" id="PF05958">
    <property type="entry name" value="tRNA_U5-meth_tr"/>
    <property type="match status" value="1"/>
</dbReference>
<evidence type="ECO:0000313" key="6">
    <source>
        <dbReference type="EMBL" id="EXX65320.1"/>
    </source>
</evidence>
<dbReference type="Gene3D" id="3.30.70.330">
    <property type="match status" value="1"/>
</dbReference>
<dbReference type="InterPro" id="IPR029063">
    <property type="entry name" value="SAM-dependent_MTases_sf"/>
</dbReference>
<evidence type="ECO:0000256" key="2">
    <source>
        <dbReference type="ARBA" id="ARBA00022679"/>
    </source>
</evidence>
<sequence>MESSDIIEDTTLVSKKPLDSVIPESVKPEDGTQYRLRIKNVPKFASSKMMKELLAKNGCEQVKIQKAPKWDYCFATLKTEEQQYYVLNKLKGIKFKNRELSIQVDNVTEKDRQALFDRRKNEKQQNIEQSGIQKSPEEMLADQVTPLHIYEYQAQLEIKQRGIIKSLETFRDKMDELYNKSQYHSSWLQEEFDFKLPLDLKPMIHSPVLKGYRNKCEFTAGLNLKGEKTVGFLLGAYKDGHNSVLEPDNSIHVSDIAKKIAKAMQNYIRQSLYDVYDRKTKQGNWRQITVRSQNCGNIMIIIQIHPQGLSKEQIDQEKSALAEYFKMFAKEENFDLTSLLVQIYSGVSNGMSEDPLDCIFGTPFIHEEMMNCRFRISPRAFFQTNTAAAELLYQQCGDIIKEIYDPKDFSESPTLIDVCCGTGTIGIALSKSLGTTIKEVVGIELCEEAVEDAKINASLNEINNAEYILGPVEKNLFALHNFSNKTSGTAVAIIDPPRAGVHKNVIKALRKCRAIDHFIYISCDHNAAIQNFVDICRPINKDFHGVPFKPVKAIGVDLFPHAKHVELIIEFRRNREDSEKIKSDQLTDVPSTSALKDGSGTSVSRDIETKE</sequence>
<reference evidence="6 7" key="1">
    <citation type="submission" date="2014-02" db="EMBL/GenBank/DDBJ databases">
        <title>Single nucleus genome sequencing reveals high similarity among nuclei of an endomycorrhizal fungus.</title>
        <authorList>
            <person name="Lin K."/>
            <person name="Geurts R."/>
            <person name="Zhang Z."/>
            <person name="Limpens E."/>
            <person name="Saunders D.G."/>
            <person name="Mu D."/>
            <person name="Pang E."/>
            <person name="Cao H."/>
            <person name="Cha H."/>
            <person name="Lin T."/>
            <person name="Zhou Q."/>
            <person name="Shang Y."/>
            <person name="Li Y."/>
            <person name="Ivanov S."/>
            <person name="Sharma T."/>
            <person name="Velzen R.V."/>
            <person name="Ruijter N.D."/>
            <person name="Aanen D.K."/>
            <person name="Win J."/>
            <person name="Kamoun S."/>
            <person name="Bisseling T."/>
            <person name="Huang S."/>
        </authorList>
    </citation>
    <scope>NUCLEOTIDE SEQUENCE [LARGE SCALE GENOMIC DNA]</scope>
    <source>
        <strain evidence="7">DAOM197198w</strain>
    </source>
</reference>
<dbReference type="PANTHER" id="PTHR45904:SF2">
    <property type="entry name" value="TRNA (URACIL-5-)-METHYLTRANSFERASE HOMOLOG A"/>
    <property type="match status" value="1"/>
</dbReference>
<dbReference type="GO" id="GO:0008173">
    <property type="term" value="F:RNA methyltransferase activity"/>
    <property type="evidence" value="ECO:0007669"/>
    <property type="project" value="InterPro"/>
</dbReference>
<dbReference type="SUPFAM" id="SSF54928">
    <property type="entry name" value="RNA-binding domain, RBD"/>
    <property type="match status" value="1"/>
</dbReference>
<accession>A0A015JE77</accession>
<feature type="binding site" evidence="4">
    <location>
        <position position="383"/>
    </location>
    <ligand>
        <name>S-adenosyl-L-methionine</name>
        <dbReference type="ChEBI" id="CHEBI:59789"/>
    </ligand>
</feature>
<feature type="compositionally biased region" description="Polar residues" evidence="5">
    <location>
        <begin position="586"/>
        <end position="604"/>
    </location>
</feature>
<dbReference type="InterPro" id="IPR045850">
    <property type="entry name" value="TRM2_met"/>
</dbReference>
<dbReference type="GO" id="GO:0003723">
    <property type="term" value="F:RNA binding"/>
    <property type="evidence" value="ECO:0007669"/>
    <property type="project" value="TreeGrafter"/>
</dbReference>
<dbReference type="HOGENOM" id="CLU_014689_4_2_1"/>